<evidence type="ECO:0000256" key="1">
    <source>
        <dbReference type="SAM" id="MobiDB-lite"/>
    </source>
</evidence>
<dbReference type="Proteomes" id="UP001172708">
    <property type="component" value="Unassembled WGS sequence"/>
</dbReference>
<accession>A0ABT8GFK9</accession>
<feature type="region of interest" description="Disordered" evidence="1">
    <location>
        <begin position="48"/>
        <end position="92"/>
    </location>
</feature>
<keyword evidence="3" id="KW-1185">Reference proteome</keyword>
<sequence>MTGAEGFDYRTRSNGEAVIFHHGKLAKMMRGDEAAAFLKDVEAGDPQEVMGTYVGNDGQAQKPGSAGKSTGPDSLHGNGEAHATKDFRRKTG</sequence>
<evidence type="ECO:0000313" key="2">
    <source>
        <dbReference type="EMBL" id="MDN4480213.1"/>
    </source>
</evidence>
<dbReference type="EMBL" id="JAUHQA010000001">
    <property type="protein sequence ID" value="MDN4480213.1"/>
    <property type="molecule type" value="Genomic_DNA"/>
</dbReference>
<comment type="caution">
    <text evidence="2">The sequence shown here is derived from an EMBL/GenBank/DDBJ whole genome shotgun (WGS) entry which is preliminary data.</text>
</comment>
<protein>
    <submittedName>
        <fullName evidence="2">Uncharacterized protein</fullName>
    </submittedName>
</protein>
<reference evidence="2" key="1">
    <citation type="submission" date="2023-06" db="EMBL/GenBank/DDBJ databases">
        <title>Egi l300058.</title>
        <authorList>
            <person name="Gao L."/>
            <person name="Fang B.-Z."/>
            <person name="Li W.-J."/>
        </authorList>
    </citation>
    <scope>NUCLEOTIDE SEQUENCE</scope>
    <source>
        <strain evidence="2">EGI L300058</strain>
    </source>
</reference>
<gene>
    <name evidence="2" type="ORF">QQX02_04660</name>
</gene>
<proteinExistence type="predicted"/>
<organism evidence="2 3">
    <name type="scientific">Demequina muriae</name>
    <dbReference type="NCBI Taxonomy" id="3051664"/>
    <lineage>
        <taxon>Bacteria</taxon>
        <taxon>Bacillati</taxon>
        <taxon>Actinomycetota</taxon>
        <taxon>Actinomycetes</taxon>
        <taxon>Micrococcales</taxon>
        <taxon>Demequinaceae</taxon>
        <taxon>Demequina</taxon>
    </lineage>
</organism>
<name>A0ABT8GFK9_9MICO</name>
<dbReference type="RefSeq" id="WP_301141569.1">
    <property type="nucleotide sequence ID" value="NZ_JAUHQA010000001.1"/>
</dbReference>
<evidence type="ECO:0000313" key="3">
    <source>
        <dbReference type="Proteomes" id="UP001172708"/>
    </source>
</evidence>